<evidence type="ECO:0000259" key="4">
    <source>
        <dbReference type="PROSITE" id="PS50932"/>
    </source>
</evidence>
<proteinExistence type="predicted"/>
<dbReference type="SMART" id="SM00354">
    <property type="entry name" value="HTH_LACI"/>
    <property type="match status" value="1"/>
</dbReference>
<keyword evidence="2 5" id="KW-0238">DNA-binding</keyword>
<dbReference type="CDD" id="cd01392">
    <property type="entry name" value="HTH_LacI"/>
    <property type="match status" value="1"/>
</dbReference>
<dbReference type="SUPFAM" id="SSF53822">
    <property type="entry name" value="Periplasmic binding protein-like I"/>
    <property type="match status" value="1"/>
</dbReference>
<evidence type="ECO:0000256" key="1">
    <source>
        <dbReference type="ARBA" id="ARBA00023015"/>
    </source>
</evidence>
<evidence type="ECO:0000256" key="2">
    <source>
        <dbReference type="ARBA" id="ARBA00023125"/>
    </source>
</evidence>
<organism evidence="5 6">
    <name type="scientific">Mesorhizobium vachelliae</name>
    <dbReference type="NCBI Taxonomy" id="3072309"/>
    <lineage>
        <taxon>Bacteria</taxon>
        <taxon>Pseudomonadati</taxon>
        <taxon>Pseudomonadota</taxon>
        <taxon>Alphaproteobacteria</taxon>
        <taxon>Hyphomicrobiales</taxon>
        <taxon>Phyllobacteriaceae</taxon>
        <taxon>Mesorhizobium</taxon>
    </lineage>
</organism>
<dbReference type="InterPro" id="IPR028082">
    <property type="entry name" value="Peripla_BP_I"/>
</dbReference>
<dbReference type="PROSITE" id="PS50932">
    <property type="entry name" value="HTH_LACI_2"/>
    <property type="match status" value="1"/>
</dbReference>
<dbReference type="GO" id="GO:0003677">
    <property type="term" value="F:DNA binding"/>
    <property type="evidence" value="ECO:0007669"/>
    <property type="project" value="UniProtKB-KW"/>
</dbReference>
<accession>A0ABU5AD67</accession>
<evidence type="ECO:0000313" key="5">
    <source>
        <dbReference type="EMBL" id="MDX8535152.1"/>
    </source>
</evidence>
<dbReference type="Gene3D" id="1.10.260.40">
    <property type="entry name" value="lambda repressor-like DNA-binding domains"/>
    <property type="match status" value="1"/>
</dbReference>
<evidence type="ECO:0000313" key="6">
    <source>
        <dbReference type="Proteomes" id="UP001285154"/>
    </source>
</evidence>
<reference evidence="5 6" key="1">
    <citation type="submission" date="2023-08" db="EMBL/GenBank/DDBJ databases">
        <title>Implementing the SeqCode for naming new Mesorhizobium species isolated from Vachellia karroo root nodules.</title>
        <authorList>
            <person name="Van Lill M."/>
        </authorList>
    </citation>
    <scope>NUCLEOTIDE SEQUENCE [LARGE SCALE GENOMIC DNA]</scope>
    <source>
        <strain evidence="5 6">VK25D</strain>
    </source>
</reference>
<dbReference type="PANTHER" id="PTHR30146:SF138">
    <property type="entry name" value="TRANSCRIPTIONAL REGULATORY PROTEIN"/>
    <property type="match status" value="1"/>
</dbReference>
<keyword evidence="1" id="KW-0805">Transcription regulation</keyword>
<evidence type="ECO:0000256" key="3">
    <source>
        <dbReference type="ARBA" id="ARBA00023163"/>
    </source>
</evidence>
<dbReference type="RefSeq" id="WP_320252811.1">
    <property type="nucleotide sequence ID" value="NZ_JAVIIQ010000017.1"/>
</dbReference>
<keyword evidence="3" id="KW-0804">Transcription</keyword>
<dbReference type="InterPro" id="IPR046335">
    <property type="entry name" value="LacI/GalR-like_sensor"/>
</dbReference>
<dbReference type="Proteomes" id="UP001285154">
    <property type="component" value="Unassembled WGS sequence"/>
</dbReference>
<dbReference type="SUPFAM" id="SSF47413">
    <property type="entry name" value="lambda repressor-like DNA-binding domains"/>
    <property type="match status" value="1"/>
</dbReference>
<dbReference type="Pfam" id="PF00356">
    <property type="entry name" value="LacI"/>
    <property type="match status" value="1"/>
</dbReference>
<name>A0ABU5AD67_9HYPH</name>
<dbReference type="EMBL" id="JAVIIQ010000017">
    <property type="protein sequence ID" value="MDX8535152.1"/>
    <property type="molecule type" value="Genomic_DNA"/>
</dbReference>
<protein>
    <submittedName>
        <fullName evidence="5">LacI family DNA-binding transcriptional regulator</fullName>
    </submittedName>
</protein>
<feature type="domain" description="HTH lacI-type" evidence="4">
    <location>
        <begin position="9"/>
        <end position="63"/>
    </location>
</feature>
<sequence length="335" mass="35965">MIETENKRPTLRDIARLANVSLATVSRAFAKPDDVSPQTRDRIIAVANDVGYQFNQLAVDFRRGSTRTIVVLVSNISNAFFADFFKGAEEEARANDYIVLMGDTEGGPRSADKYFDMIRRGRADGLILNVGYYENVASAIGLKLVSCNPFPEADLPLVTIDFAKGGGLAAECLLAHGHRRIAQVCGPLGASGIAQRHKGFNDALKAAGVTADDSLILSDNLSMEYGMRAALAIIGMDPMPTAVFAHNDEVALGVLHGLAKSGVQVPKTISVVGFDDMQYSAAVTPSLTTVRLPRRAWGRSACRALLNIIENGEAQPTQTIIEPELIVRDSVAHAP</sequence>
<keyword evidence="6" id="KW-1185">Reference proteome</keyword>
<dbReference type="InterPro" id="IPR010982">
    <property type="entry name" value="Lambda_DNA-bd_dom_sf"/>
</dbReference>
<dbReference type="Pfam" id="PF13377">
    <property type="entry name" value="Peripla_BP_3"/>
    <property type="match status" value="1"/>
</dbReference>
<gene>
    <name evidence="5" type="ORF">RFM42_29455</name>
</gene>
<comment type="caution">
    <text evidence="5">The sequence shown here is derived from an EMBL/GenBank/DDBJ whole genome shotgun (WGS) entry which is preliminary data.</text>
</comment>
<dbReference type="Gene3D" id="3.40.50.2300">
    <property type="match status" value="2"/>
</dbReference>
<dbReference type="InterPro" id="IPR000843">
    <property type="entry name" value="HTH_LacI"/>
</dbReference>
<dbReference type="PANTHER" id="PTHR30146">
    <property type="entry name" value="LACI-RELATED TRANSCRIPTIONAL REPRESSOR"/>
    <property type="match status" value="1"/>
</dbReference>